<keyword evidence="1" id="KW-0175">Coiled coil</keyword>
<organism evidence="2 3">
    <name type="scientific">Symbiodinium pilosum</name>
    <name type="common">Dinoflagellate</name>
    <dbReference type="NCBI Taxonomy" id="2952"/>
    <lineage>
        <taxon>Eukaryota</taxon>
        <taxon>Sar</taxon>
        <taxon>Alveolata</taxon>
        <taxon>Dinophyceae</taxon>
        <taxon>Suessiales</taxon>
        <taxon>Symbiodiniaceae</taxon>
        <taxon>Symbiodinium</taxon>
    </lineage>
</organism>
<evidence type="ECO:0000313" key="3">
    <source>
        <dbReference type="Proteomes" id="UP000649617"/>
    </source>
</evidence>
<protein>
    <submittedName>
        <fullName evidence="2">Uncharacterized protein</fullName>
    </submittedName>
</protein>
<keyword evidence="3" id="KW-1185">Reference proteome</keyword>
<gene>
    <name evidence="2" type="ORF">SPIL2461_LOCUS18700</name>
</gene>
<proteinExistence type="predicted"/>
<comment type="caution">
    <text evidence="2">The sequence shown here is derived from an EMBL/GenBank/DDBJ whole genome shotgun (WGS) entry which is preliminary data.</text>
</comment>
<name>A0A812W850_SYMPI</name>
<accession>A0A812W850</accession>
<dbReference type="EMBL" id="CAJNIZ010043999">
    <property type="protein sequence ID" value="CAE7675127.1"/>
    <property type="molecule type" value="Genomic_DNA"/>
</dbReference>
<evidence type="ECO:0000313" key="2">
    <source>
        <dbReference type="EMBL" id="CAE7675127.1"/>
    </source>
</evidence>
<sequence>MNIVLEACHDTLTALHGKIQKASQTERFGLHSTAGEAAQEIDNMKKSMEQVRKAVDERVDANVHAAEIGTKMEDEVAGLRESLEHDVQQMHRRPEALLLQSEKESKAEADKSRQKELDAFCKMLRKELRDLRSESEELDYRSITKQCSTMIQVLAFSPEVQQEQQKAIQKSIEIQQELSTALADRVTTLARKKAQLAAKEQQMQRQQATYELELMEHNKRITTQRDILKGLGQGTITMKGSPNDTISRELWNLWEQGRWGELVKRGSYKSSQGFSTFSLTIDSNLTPAQKQGIANLEQYIREADTFKEAHLKIMQELDSDHNQLRDTMFIHEKDRDKAEKQLMDADSENEPNWELFASKYPVQYSEIKMLHTINMHVSKVAEWMFQVNTTTGPLKALVSKLESLTSRSECDPGEALVLVKNIQDILKRPTACPLAFLTAIGGRDLRRQMRPLIRDTQKAPLQALADFEKDQHPIEVD</sequence>
<dbReference type="AlphaFoldDB" id="A0A812W850"/>
<feature type="coiled-coil region" evidence="1">
    <location>
        <begin position="189"/>
        <end position="218"/>
    </location>
</feature>
<evidence type="ECO:0000256" key="1">
    <source>
        <dbReference type="SAM" id="Coils"/>
    </source>
</evidence>
<dbReference type="Proteomes" id="UP000649617">
    <property type="component" value="Unassembled WGS sequence"/>
</dbReference>
<reference evidence="2" key="1">
    <citation type="submission" date="2021-02" db="EMBL/GenBank/DDBJ databases">
        <authorList>
            <person name="Dougan E. K."/>
            <person name="Rhodes N."/>
            <person name="Thang M."/>
            <person name="Chan C."/>
        </authorList>
    </citation>
    <scope>NUCLEOTIDE SEQUENCE</scope>
</reference>